<dbReference type="SUPFAM" id="SSF50729">
    <property type="entry name" value="PH domain-like"/>
    <property type="match status" value="1"/>
</dbReference>
<dbReference type="InterPro" id="IPR011993">
    <property type="entry name" value="PH-like_dom_sf"/>
</dbReference>
<dbReference type="SMART" id="SM00160">
    <property type="entry name" value="RanBD"/>
    <property type="match status" value="1"/>
</dbReference>
<protein>
    <recommendedName>
        <fullName evidence="2">RanBD1 domain-containing protein</fullName>
    </recommendedName>
</protein>
<feature type="compositionally biased region" description="Polar residues" evidence="1">
    <location>
        <begin position="53"/>
        <end position="65"/>
    </location>
</feature>
<dbReference type="EMBL" id="KI913166">
    <property type="protein sequence ID" value="ETV70392.1"/>
    <property type="molecule type" value="Genomic_DNA"/>
</dbReference>
<dbReference type="Gene3D" id="2.30.29.30">
    <property type="entry name" value="Pleckstrin-homology domain (PH domain)/Phosphotyrosine-binding domain (PTB)"/>
    <property type="match status" value="1"/>
</dbReference>
<feature type="compositionally biased region" description="Low complexity" evidence="1">
    <location>
        <begin position="72"/>
        <end position="86"/>
    </location>
</feature>
<organism evidence="3">
    <name type="scientific">Aphanomyces astaci</name>
    <name type="common">Crayfish plague agent</name>
    <dbReference type="NCBI Taxonomy" id="112090"/>
    <lineage>
        <taxon>Eukaryota</taxon>
        <taxon>Sar</taxon>
        <taxon>Stramenopiles</taxon>
        <taxon>Oomycota</taxon>
        <taxon>Saprolegniomycetes</taxon>
        <taxon>Saprolegniales</taxon>
        <taxon>Verrucalvaceae</taxon>
        <taxon>Aphanomyces</taxon>
    </lineage>
</organism>
<evidence type="ECO:0000256" key="1">
    <source>
        <dbReference type="SAM" id="MobiDB-lite"/>
    </source>
</evidence>
<feature type="compositionally biased region" description="Basic and acidic residues" evidence="1">
    <location>
        <begin position="8"/>
        <end position="17"/>
    </location>
</feature>
<dbReference type="VEuPathDB" id="FungiDB:H257_14072"/>
<dbReference type="PANTHER" id="PTHR38697:SF1">
    <property type="entry name" value="NUCLEAR PORE COMPLEX PROTEIN SIMILAR TO S. CEREVISIAE NUP2 (EUROFUNG)"/>
    <property type="match status" value="1"/>
</dbReference>
<feature type="region of interest" description="Disordered" evidence="1">
    <location>
        <begin position="368"/>
        <end position="419"/>
    </location>
</feature>
<dbReference type="STRING" id="112090.W4FSE2"/>
<accession>W4FSE2</accession>
<feature type="compositionally biased region" description="Low complexity" evidence="1">
    <location>
        <begin position="392"/>
        <end position="410"/>
    </location>
</feature>
<name>W4FSE2_APHAT</name>
<feature type="compositionally biased region" description="Polar residues" evidence="1">
    <location>
        <begin position="368"/>
        <end position="377"/>
    </location>
</feature>
<evidence type="ECO:0000259" key="2">
    <source>
        <dbReference type="SMART" id="SM00160"/>
    </source>
</evidence>
<sequence>MSSKRRNEHAQLRREEYESIMDDEGSAESGGLARASDEAISKRRIVTARGSKRSATSAARTTSVPSPAKPFAAALSTPASTSSSSTTNPFAVFGGLTTPVPPAASANPFAAFKGLTSTTPAPSATSSFTAPSSGFQGILPPSTTAAAPSTTAAAPSTVSSKKKGLTFPWIKAKVAQKSRDEARATCLELLNKEFYAFVQQQVVENPMALWTTAIHEYIHHVESVETDLDVLYGPAPPSAGKPLSSSDAGFTFGVQTPSATTLPTPPSHKAVSGFTFGANPPAGFTFGATNDTPIGIPASAATQPPVVVEAATKSSALNFGQPSATIIASSEPTKPTASGFHFGAPAASLSSPSPFEFGKSPSSVTGFTFSQSATSEPSKPPASGFSFNLAPSTTSSSTTTSTTITPSTQTNDDDDDDENVGREEATVILKSDSEADEVVLFEEALVRLRQFKAADKAWADLGSHPLKLLHNKSTGATRIVIRNSIGKIMLNAGLFAGMTVQTKPKSVLLPLMHEGKIANFLFGILPARIPEFKAQLDQHVPK</sequence>
<evidence type="ECO:0000313" key="3">
    <source>
        <dbReference type="EMBL" id="ETV70392.1"/>
    </source>
</evidence>
<dbReference type="RefSeq" id="XP_009840104.1">
    <property type="nucleotide sequence ID" value="XM_009841802.1"/>
</dbReference>
<feature type="domain" description="RanBD1" evidence="2">
    <location>
        <begin position="424"/>
        <end position="539"/>
    </location>
</feature>
<dbReference type="InterPro" id="IPR000156">
    <property type="entry name" value="Ran_bind_dom"/>
</dbReference>
<feature type="compositionally biased region" description="Basic residues" evidence="1">
    <location>
        <begin position="42"/>
        <end position="52"/>
    </location>
</feature>
<dbReference type="InterPro" id="IPR053074">
    <property type="entry name" value="NPC_Nucleoporin"/>
</dbReference>
<dbReference type="PANTHER" id="PTHR38697">
    <property type="entry name" value="NUCLEAR PORE COMPLEX PROTEIN SIMILAR TO S. CEREVISIAE NUP2 (EUROFUNG)"/>
    <property type="match status" value="1"/>
</dbReference>
<proteinExistence type="predicted"/>
<dbReference type="AlphaFoldDB" id="W4FSE2"/>
<gene>
    <name evidence="3" type="ORF">H257_14072</name>
</gene>
<reference evidence="3" key="1">
    <citation type="submission" date="2013-12" db="EMBL/GenBank/DDBJ databases">
        <title>The Genome Sequence of Aphanomyces astaci APO3.</title>
        <authorList>
            <consortium name="The Broad Institute Genomics Platform"/>
            <person name="Russ C."/>
            <person name="Tyler B."/>
            <person name="van West P."/>
            <person name="Dieguez-Uribeondo J."/>
            <person name="Young S.K."/>
            <person name="Zeng Q."/>
            <person name="Gargeya S."/>
            <person name="Fitzgerald M."/>
            <person name="Abouelleil A."/>
            <person name="Alvarado L."/>
            <person name="Chapman S.B."/>
            <person name="Gainer-Dewar J."/>
            <person name="Goldberg J."/>
            <person name="Griggs A."/>
            <person name="Gujja S."/>
            <person name="Hansen M."/>
            <person name="Howarth C."/>
            <person name="Imamovic A."/>
            <person name="Ireland A."/>
            <person name="Larimer J."/>
            <person name="McCowan C."/>
            <person name="Murphy C."/>
            <person name="Pearson M."/>
            <person name="Poon T.W."/>
            <person name="Priest M."/>
            <person name="Roberts A."/>
            <person name="Saif S."/>
            <person name="Shea T."/>
            <person name="Sykes S."/>
            <person name="Wortman J."/>
            <person name="Nusbaum C."/>
            <person name="Birren B."/>
        </authorList>
    </citation>
    <scope>NUCLEOTIDE SEQUENCE [LARGE SCALE GENOMIC DNA]</scope>
    <source>
        <strain evidence="3">APO3</strain>
    </source>
</reference>
<dbReference type="OrthoDB" id="185618at2759"/>
<feature type="region of interest" description="Disordered" evidence="1">
    <location>
        <begin position="1"/>
        <end position="86"/>
    </location>
</feature>
<dbReference type="Pfam" id="PF00638">
    <property type="entry name" value="Ran_BP1"/>
    <property type="match status" value="1"/>
</dbReference>
<dbReference type="GeneID" id="20816068"/>